<keyword evidence="6" id="KW-1185">Reference proteome</keyword>
<dbReference type="EMBL" id="OZ004256">
    <property type="protein sequence ID" value="CAK7904560.1"/>
    <property type="molecule type" value="Genomic_DNA"/>
</dbReference>
<dbReference type="InterPro" id="IPR024326">
    <property type="entry name" value="RRP7_C"/>
</dbReference>
<sequence length="284" mass="32539">MGITEIKDFQVLPVEVTGSTSPHYIYFKKHTVKGSSNENRSIFFFNLPIQTSTPVFKKYLQSVAIGATLESFTPSFLTDYPEDIWIDLTKLTSDLELESNEQLQEQLQGAKLPKHCGVVSFVDKSAFQLAFSSLKKLSIASTISQWPIPSFGSSFFLEKYHNQILDSEDLSNAVSQALVEFDAAEQQSMNEIQSQTQLVDEDGFTLVVGSHRKTKAGIMGKQKLASTVEAEKAQSKLKKKEKEDFYRFQMRQKKKDEMNDLLRKFKEDQERVRVMTEKKRFRPY</sequence>
<dbReference type="Pfam" id="PF12923">
    <property type="entry name" value="RRP7"/>
    <property type="match status" value="1"/>
</dbReference>
<dbReference type="CDD" id="cd12950">
    <property type="entry name" value="RRP7_Rrp7p"/>
    <property type="match status" value="1"/>
</dbReference>
<evidence type="ECO:0000313" key="5">
    <source>
        <dbReference type="EMBL" id="CAK7904560.1"/>
    </source>
</evidence>
<dbReference type="Pfam" id="PF17799">
    <property type="entry name" value="RRM_Rrp7"/>
    <property type="match status" value="1"/>
</dbReference>
<dbReference type="Gene3D" id="6.10.250.1770">
    <property type="match status" value="1"/>
</dbReference>
<evidence type="ECO:0000259" key="3">
    <source>
        <dbReference type="Pfam" id="PF12923"/>
    </source>
</evidence>
<keyword evidence="2" id="KW-0175">Coiled coil</keyword>
<dbReference type="Proteomes" id="UP001497600">
    <property type="component" value="Chromosome D"/>
</dbReference>
<evidence type="ECO:0000256" key="2">
    <source>
        <dbReference type="SAM" id="Coils"/>
    </source>
</evidence>
<dbReference type="InterPro" id="IPR040446">
    <property type="entry name" value="RRP7"/>
</dbReference>
<reference evidence="5 6" key="1">
    <citation type="submission" date="2024-01" db="EMBL/GenBank/DDBJ databases">
        <authorList>
            <consortium name="Genoscope - CEA"/>
            <person name="William W."/>
        </authorList>
    </citation>
    <scope>NUCLEOTIDE SEQUENCE [LARGE SCALE GENOMIC DNA]</scope>
    <source>
        <strain evidence="5 6">29B2s-10</strain>
    </source>
</reference>
<feature type="coiled-coil region" evidence="2">
    <location>
        <begin position="223"/>
        <end position="271"/>
    </location>
</feature>
<accession>A0ABP0EB39</accession>
<feature type="domain" description="Ribosomal RNA-processing protein 7 C-terminal" evidence="3">
    <location>
        <begin position="163"/>
        <end position="284"/>
    </location>
</feature>
<dbReference type="PANTHER" id="PTHR13191:SF0">
    <property type="entry name" value="RIBOSOMAL RNA-PROCESSING PROTEIN 7 HOMOLOG A-RELATED"/>
    <property type="match status" value="1"/>
</dbReference>
<dbReference type="PANTHER" id="PTHR13191">
    <property type="entry name" value="RIBOSOMAL RNA PROCESSING PROTEIN 7-RELATED"/>
    <property type="match status" value="1"/>
</dbReference>
<gene>
    <name evidence="5" type="primary">RRP7</name>
    <name evidence="5" type="ORF">CAAN4_D09978</name>
</gene>
<name>A0ABP0EB39_9ASCO</name>
<organism evidence="5 6">
    <name type="scientific">[Candida] anglica</name>
    <dbReference type="NCBI Taxonomy" id="148631"/>
    <lineage>
        <taxon>Eukaryota</taxon>
        <taxon>Fungi</taxon>
        <taxon>Dikarya</taxon>
        <taxon>Ascomycota</taxon>
        <taxon>Saccharomycotina</taxon>
        <taxon>Pichiomycetes</taxon>
        <taxon>Debaryomycetaceae</taxon>
        <taxon>Kurtzmaniella</taxon>
    </lineage>
</organism>
<proteinExistence type="inferred from homology"/>
<feature type="domain" description="Rrp7 RRM-like N-terminal" evidence="4">
    <location>
        <begin position="5"/>
        <end position="160"/>
    </location>
</feature>
<dbReference type="InterPro" id="IPR040447">
    <property type="entry name" value="RRM_Rrp7"/>
</dbReference>
<evidence type="ECO:0000259" key="4">
    <source>
        <dbReference type="Pfam" id="PF17799"/>
    </source>
</evidence>
<protein>
    <submittedName>
        <fullName evidence="5">Ribosomal RNA-processing protein 7</fullName>
    </submittedName>
</protein>
<evidence type="ECO:0000256" key="1">
    <source>
        <dbReference type="ARBA" id="ARBA00006110"/>
    </source>
</evidence>
<comment type="similarity">
    <text evidence="1">Belongs to the RRP7 family.</text>
</comment>
<evidence type="ECO:0000313" key="6">
    <source>
        <dbReference type="Proteomes" id="UP001497600"/>
    </source>
</evidence>